<dbReference type="OrthoDB" id="6118686at2759"/>
<sequence length="263" mass="29478">MGCCFSGENEDTNQKTPLISGNNGGGSQYSSNSTPVAQSARKQKSLDPPHDKDFLTSVDLLTTADMKNIKIPSLNKTFQDQGKVFDDTYRQFQELKENLNNFKSHFAAETNGVPVLSKCMELLAARCGTCKLKVERRSFSVILVYENQDVMRNSTTNPQQLLDCLELYNAFNRNIQKILQRAPEVENSAKILIDDEDNMRKEVTKAGLTGTDGPEAMKACNENIQKLRKINSSLRTIKKHTERTMKEVIEASKALFAESDAKQ</sequence>
<protein>
    <submittedName>
        <fullName evidence="3">Uncharacterized protein LOC111136688</fullName>
    </submittedName>
</protein>
<dbReference type="RefSeq" id="XP_022343441.1">
    <property type="nucleotide sequence ID" value="XM_022487733.1"/>
</dbReference>
<reference evidence="3" key="1">
    <citation type="submission" date="2025-08" db="UniProtKB">
        <authorList>
            <consortium name="RefSeq"/>
        </authorList>
    </citation>
    <scope>IDENTIFICATION</scope>
    <source>
        <tissue evidence="3">Whole sample</tissue>
    </source>
</reference>
<organism evidence="2 3">
    <name type="scientific">Crassostrea virginica</name>
    <name type="common">Eastern oyster</name>
    <dbReference type="NCBI Taxonomy" id="6565"/>
    <lineage>
        <taxon>Eukaryota</taxon>
        <taxon>Metazoa</taxon>
        <taxon>Spiralia</taxon>
        <taxon>Lophotrochozoa</taxon>
        <taxon>Mollusca</taxon>
        <taxon>Bivalvia</taxon>
        <taxon>Autobranchia</taxon>
        <taxon>Pteriomorphia</taxon>
        <taxon>Ostreida</taxon>
        <taxon>Ostreoidea</taxon>
        <taxon>Ostreidae</taxon>
        <taxon>Crassostrea</taxon>
    </lineage>
</organism>
<proteinExistence type="predicted"/>
<evidence type="ECO:0000256" key="1">
    <source>
        <dbReference type="SAM" id="MobiDB-lite"/>
    </source>
</evidence>
<dbReference type="KEGG" id="cvn:111136688"/>
<gene>
    <name evidence="3" type="primary">LOC111136688</name>
</gene>
<accession>A0A8B8EU02</accession>
<keyword evidence="2" id="KW-1185">Reference proteome</keyword>
<name>A0A8B8EU02_CRAVI</name>
<evidence type="ECO:0000313" key="2">
    <source>
        <dbReference type="Proteomes" id="UP000694844"/>
    </source>
</evidence>
<dbReference type="Proteomes" id="UP000694844">
    <property type="component" value="Chromosome 5"/>
</dbReference>
<evidence type="ECO:0000313" key="3">
    <source>
        <dbReference type="RefSeq" id="XP_022343441.1"/>
    </source>
</evidence>
<dbReference type="GeneID" id="111136688"/>
<feature type="region of interest" description="Disordered" evidence="1">
    <location>
        <begin position="1"/>
        <end position="51"/>
    </location>
</feature>
<dbReference type="AlphaFoldDB" id="A0A8B8EU02"/>